<evidence type="ECO:0000259" key="23">
    <source>
        <dbReference type="Pfam" id="PF05524"/>
    </source>
</evidence>
<reference evidence="24" key="1">
    <citation type="journal article" date="2020" name="ISME J.">
        <title>Gammaproteobacteria mediating utilization of methyl-, sulfur- and petroleum organic compounds in deep ocean hydrothermal plumes.</title>
        <authorList>
            <person name="Zhou Z."/>
            <person name="Liu Y."/>
            <person name="Pan J."/>
            <person name="Cron B.R."/>
            <person name="Toner B.M."/>
            <person name="Anantharaman K."/>
            <person name="Breier J.A."/>
            <person name="Dick G.J."/>
            <person name="Li M."/>
        </authorList>
    </citation>
    <scope>NUCLEOTIDE SEQUENCE</scope>
    <source>
        <strain evidence="24">SZUA-1476</strain>
    </source>
</reference>
<evidence type="ECO:0000256" key="15">
    <source>
        <dbReference type="ARBA" id="ARBA00022842"/>
    </source>
</evidence>
<dbReference type="PANTHER" id="PTHR46244">
    <property type="entry name" value="PHOSPHOENOLPYRUVATE-PROTEIN PHOSPHOTRANSFERASE"/>
    <property type="match status" value="1"/>
</dbReference>
<dbReference type="SUPFAM" id="SSF47831">
    <property type="entry name" value="Enzyme I of the PEP:sugar phosphotransferase system HPr-binding (sub)domain"/>
    <property type="match status" value="1"/>
</dbReference>
<dbReference type="InterPro" id="IPR036637">
    <property type="entry name" value="Phosphohistidine_dom_sf"/>
</dbReference>
<evidence type="ECO:0000256" key="18">
    <source>
        <dbReference type="PIRSR" id="PIRSR000732-2"/>
    </source>
</evidence>
<dbReference type="InterPro" id="IPR040442">
    <property type="entry name" value="Pyrv_kinase-like_dom_sf"/>
</dbReference>
<dbReference type="InterPro" id="IPR008731">
    <property type="entry name" value="PTS_EIN"/>
</dbReference>
<comment type="caution">
    <text evidence="24">The sequence shown here is derived from an EMBL/GenBank/DDBJ whole genome shotgun (WGS) entry which is preliminary data.</text>
</comment>
<evidence type="ECO:0000259" key="21">
    <source>
        <dbReference type="Pfam" id="PF00391"/>
    </source>
</evidence>
<evidence type="ECO:0000256" key="4">
    <source>
        <dbReference type="ARBA" id="ARBA00004496"/>
    </source>
</evidence>
<accession>A0A833E2E0</accession>
<evidence type="ECO:0000256" key="12">
    <source>
        <dbReference type="ARBA" id="ARBA00022683"/>
    </source>
</evidence>
<dbReference type="InterPro" id="IPR008279">
    <property type="entry name" value="PEP-util_enz_mobile_dom"/>
</dbReference>
<evidence type="ECO:0000256" key="1">
    <source>
        <dbReference type="ARBA" id="ARBA00000683"/>
    </source>
</evidence>
<evidence type="ECO:0000256" key="7">
    <source>
        <dbReference type="ARBA" id="ARBA00016544"/>
    </source>
</evidence>
<dbReference type="PANTHER" id="PTHR46244:SF3">
    <property type="entry name" value="PHOSPHOENOLPYRUVATE-PROTEIN PHOSPHOTRANSFERASE"/>
    <property type="match status" value="1"/>
</dbReference>
<name>A0A833E2E0_9EURY</name>
<feature type="active site" description="Proton donor" evidence="17">
    <location>
        <position position="493"/>
    </location>
</feature>
<evidence type="ECO:0000256" key="5">
    <source>
        <dbReference type="ARBA" id="ARBA00007837"/>
    </source>
</evidence>
<dbReference type="Proteomes" id="UP000653692">
    <property type="component" value="Unassembled WGS sequence"/>
</dbReference>
<evidence type="ECO:0000256" key="6">
    <source>
        <dbReference type="ARBA" id="ARBA00012232"/>
    </source>
</evidence>
<evidence type="ECO:0000256" key="13">
    <source>
        <dbReference type="ARBA" id="ARBA00022723"/>
    </source>
</evidence>
<dbReference type="GO" id="GO:0046872">
    <property type="term" value="F:metal ion binding"/>
    <property type="evidence" value="ECO:0007669"/>
    <property type="project" value="UniProtKB-KW"/>
</dbReference>
<gene>
    <name evidence="24" type="primary">ptsP</name>
    <name evidence="24" type="ORF">EYH24_06465</name>
</gene>
<feature type="binding site" evidence="18">
    <location>
        <position position="324"/>
    </location>
    <ligand>
        <name>phosphoenolpyruvate</name>
        <dbReference type="ChEBI" id="CHEBI:58702"/>
    </ligand>
</feature>
<comment type="cofactor">
    <cofactor evidence="2 19">
        <name>Mg(2+)</name>
        <dbReference type="ChEBI" id="CHEBI:18420"/>
    </cofactor>
</comment>
<keyword evidence="8" id="KW-0813">Transport</keyword>
<feature type="domain" description="PEP-utilising enzyme mobile" evidence="21">
    <location>
        <begin position="152"/>
        <end position="222"/>
    </location>
</feature>
<comment type="function">
    <text evidence="3">General (non sugar-specific) component of the phosphoenolpyruvate-dependent sugar phosphotransferase system (sugar PTS). This major carbohydrate active-transport system catalyzes the phosphorylation of incoming sugar substrates concomitantly with their translocation across the cell membrane. Enzyme I transfers the phosphoryl group from phosphoenolpyruvate (PEP) to the phosphoryl carrier protein (HPr).</text>
</comment>
<comment type="similarity">
    <text evidence="5">Belongs to the PEP-utilizing enzyme family.</text>
</comment>
<dbReference type="AlphaFoldDB" id="A0A833E2E0"/>
<dbReference type="NCBIfam" id="TIGR01417">
    <property type="entry name" value="PTS_I_fam"/>
    <property type="match status" value="1"/>
</dbReference>
<evidence type="ECO:0000256" key="17">
    <source>
        <dbReference type="PIRSR" id="PIRSR000732-1"/>
    </source>
</evidence>
<keyword evidence="10" id="KW-0762">Sugar transport</keyword>
<feature type="binding site" evidence="19">
    <location>
        <position position="422"/>
    </location>
    <ligand>
        <name>Mg(2+)</name>
        <dbReference type="ChEBI" id="CHEBI:18420"/>
    </ligand>
</feature>
<keyword evidence="12" id="KW-0598">Phosphotransferase system</keyword>
<dbReference type="SUPFAM" id="SSF52009">
    <property type="entry name" value="Phosphohistidine domain"/>
    <property type="match status" value="1"/>
</dbReference>
<evidence type="ECO:0000313" key="25">
    <source>
        <dbReference type="Proteomes" id="UP000653692"/>
    </source>
</evidence>
<protein>
    <recommendedName>
        <fullName evidence="7">Phosphoenolpyruvate-protein phosphotransferase</fullName>
        <ecNumber evidence="6">2.7.3.9</ecNumber>
    </recommendedName>
    <alternativeName>
        <fullName evidence="16">Phosphotransferase system, enzyme I</fullName>
    </alternativeName>
</protein>
<feature type="binding site" evidence="18">
    <location>
        <position position="288"/>
    </location>
    <ligand>
        <name>phosphoenolpyruvate</name>
        <dbReference type="ChEBI" id="CHEBI:58702"/>
    </ligand>
</feature>
<dbReference type="InterPro" id="IPR024692">
    <property type="entry name" value="PTS_EI"/>
</dbReference>
<dbReference type="Gene3D" id="3.50.30.10">
    <property type="entry name" value="Phosphohistidine domain"/>
    <property type="match status" value="1"/>
</dbReference>
<keyword evidence="9" id="KW-0963">Cytoplasm</keyword>
<evidence type="ECO:0000256" key="11">
    <source>
        <dbReference type="ARBA" id="ARBA00022679"/>
    </source>
</evidence>
<keyword evidence="20" id="KW-0175">Coiled coil</keyword>
<feature type="domain" description="Phosphotransferase system enzyme I N-terminal" evidence="23">
    <location>
        <begin position="20"/>
        <end position="128"/>
    </location>
</feature>
<dbReference type="GO" id="GO:0005737">
    <property type="term" value="C:cytoplasm"/>
    <property type="evidence" value="ECO:0007669"/>
    <property type="project" value="UniProtKB-SubCell"/>
</dbReference>
<dbReference type="GO" id="GO:0008965">
    <property type="term" value="F:phosphoenolpyruvate-protein phosphotransferase activity"/>
    <property type="evidence" value="ECO:0007669"/>
    <property type="project" value="UniProtKB-EC"/>
</dbReference>
<dbReference type="SUPFAM" id="SSF51621">
    <property type="entry name" value="Phosphoenolpyruvate/pyruvate domain"/>
    <property type="match status" value="1"/>
</dbReference>
<comment type="subcellular location">
    <subcellularLocation>
        <location evidence="4">Cytoplasm</location>
    </subcellularLocation>
</comment>
<dbReference type="InterPro" id="IPR050499">
    <property type="entry name" value="PEP-utilizing_PTS_enzyme"/>
</dbReference>
<evidence type="ECO:0000256" key="16">
    <source>
        <dbReference type="ARBA" id="ARBA00033235"/>
    </source>
</evidence>
<dbReference type="GO" id="GO:0009401">
    <property type="term" value="P:phosphoenolpyruvate-dependent sugar phosphotransferase system"/>
    <property type="evidence" value="ECO:0007669"/>
    <property type="project" value="UniProtKB-KW"/>
</dbReference>
<comment type="catalytic activity">
    <reaction evidence="1">
        <text>L-histidyl-[protein] + phosphoenolpyruvate = N(pros)-phospho-L-histidyl-[protein] + pyruvate</text>
        <dbReference type="Rhea" id="RHEA:23880"/>
        <dbReference type="Rhea" id="RHEA-COMP:9745"/>
        <dbReference type="Rhea" id="RHEA-COMP:9746"/>
        <dbReference type="ChEBI" id="CHEBI:15361"/>
        <dbReference type="ChEBI" id="CHEBI:29979"/>
        <dbReference type="ChEBI" id="CHEBI:58702"/>
        <dbReference type="ChEBI" id="CHEBI:64837"/>
        <dbReference type="EC" id="2.7.3.9"/>
    </reaction>
</comment>
<keyword evidence="14" id="KW-0418">Kinase</keyword>
<keyword evidence="13 19" id="KW-0479">Metal-binding</keyword>
<evidence type="ECO:0000256" key="8">
    <source>
        <dbReference type="ARBA" id="ARBA00022448"/>
    </source>
</evidence>
<proteinExistence type="inferred from homology"/>
<dbReference type="PRINTS" id="PR01736">
    <property type="entry name" value="PHPHTRNFRASE"/>
</dbReference>
<feature type="active site" description="Tele-phosphohistidine intermediate" evidence="17">
    <location>
        <position position="188"/>
    </location>
</feature>
<evidence type="ECO:0000313" key="24">
    <source>
        <dbReference type="EMBL" id="HIP89555.1"/>
    </source>
</evidence>
<feature type="binding site" evidence="19">
    <location>
        <position position="446"/>
    </location>
    <ligand>
        <name>Mg(2+)</name>
        <dbReference type="ChEBI" id="CHEBI:18420"/>
    </ligand>
</feature>
<dbReference type="Gene3D" id="3.20.20.60">
    <property type="entry name" value="Phosphoenolpyruvate-binding domains"/>
    <property type="match status" value="1"/>
</dbReference>
<feature type="domain" description="PEP-utilising enzyme C-terminal" evidence="22">
    <location>
        <begin position="249"/>
        <end position="530"/>
    </location>
</feature>
<dbReference type="GO" id="GO:0016301">
    <property type="term" value="F:kinase activity"/>
    <property type="evidence" value="ECO:0007669"/>
    <property type="project" value="UniProtKB-KW"/>
</dbReference>
<dbReference type="InterPro" id="IPR036618">
    <property type="entry name" value="PtsI_HPr-bd_sf"/>
</dbReference>
<dbReference type="InterPro" id="IPR015813">
    <property type="entry name" value="Pyrv/PenolPyrv_kinase-like_dom"/>
</dbReference>
<evidence type="ECO:0000256" key="3">
    <source>
        <dbReference type="ARBA" id="ARBA00002728"/>
    </source>
</evidence>
<dbReference type="InterPro" id="IPR006318">
    <property type="entry name" value="PTS_EI-like"/>
</dbReference>
<feature type="binding site" evidence="18">
    <location>
        <begin position="445"/>
        <end position="446"/>
    </location>
    <ligand>
        <name>phosphoenolpyruvate</name>
        <dbReference type="ChEBI" id="CHEBI:58702"/>
    </ligand>
</feature>
<keyword evidence="24" id="KW-0670">Pyruvate</keyword>
<evidence type="ECO:0000256" key="19">
    <source>
        <dbReference type="PIRSR" id="PIRSR000732-3"/>
    </source>
</evidence>
<keyword evidence="15 19" id="KW-0460">Magnesium</keyword>
<evidence type="ECO:0000256" key="20">
    <source>
        <dbReference type="SAM" id="Coils"/>
    </source>
</evidence>
<dbReference type="PIRSF" id="PIRSF000732">
    <property type="entry name" value="PTS_enzyme_I"/>
    <property type="match status" value="1"/>
</dbReference>
<dbReference type="Pfam" id="PF02896">
    <property type="entry name" value="PEP-utilizers_C"/>
    <property type="match status" value="1"/>
</dbReference>
<sequence>MWKVLLVASKIFIIHPHFIVSEGYAFGHLIILTKKVDFQKDQKITLEELKKAAERLKSKLLEAIKKETSQEVKEILGFHTMILDDPFLWDRLSNKASHGKITIEDLNKVRDEVIELFLNIDNPLIRERQHDVKDVFTKLLYEIYGEEKKRISPGDIVYLEEIFPSEVVEFKNLGVGAILCKKGSHTSHASILAQSLDIPFMFNVPDLSEYDGSLVFVDAVHGKIIVEPSKEEIKILKELIEKYSREKAETEKYSLIKFDDVKVMANIGVLQEIDFAKRKGADGIGLFRTEFLFLNRKAPPSEEEQYLAYKKALESFYPDEVIIRLLDIGGDKKLPYLNVSNDENPFLGVRGVRLLLKNRDILRTQLRALIRASAHGNLGILIPMVTILEDIIEVRKIIREIEGELKEEGVKVGNFKVGIMVEVPSVVFNLDEFIPHIDFVSIGTNDLTQYMFAADRNNQEVSKYYRDEDKAIINAIQLVVNKMSRVGKPVAVCGEIAGKVHMIEKLLNIGLKEFSVAPAKVPRVKKRIYELKQLKT</sequence>
<evidence type="ECO:0000256" key="2">
    <source>
        <dbReference type="ARBA" id="ARBA00001946"/>
    </source>
</evidence>
<feature type="binding site" evidence="18">
    <location>
        <position position="456"/>
    </location>
    <ligand>
        <name>phosphoenolpyruvate</name>
        <dbReference type="ChEBI" id="CHEBI:58702"/>
    </ligand>
</feature>
<evidence type="ECO:0000259" key="22">
    <source>
        <dbReference type="Pfam" id="PF02896"/>
    </source>
</evidence>
<dbReference type="Pfam" id="PF05524">
    <property type="entry name" value="PEP-utilisers_N"/>
    <property type="match status" value="1"/>
</dbReference>
<dbReference type="EC" id="2.7.3.9" evidence="6"/>
<evidence type="ECO:0000256" key="14">
    <source>
        <dbReference type="ARBA" id="ARBA00022777"/>
    </source>
</evidence>
<evidence type="ECO:0000256" key="9">
    <source>
        <dbReference type="ARBA" id="ARBA00022490"/>
    </source>
</evidence>
<evidence type="ECO:0000256" key="10">
    <source>
        <dbReference type="ARBA" id="ARBA00022597"/>
    </source>
</evidence>
<feature type="coiled-coil region" evidence="20">
    <location>
        <begin position="39"/>
        <end position="70"/>
    </location>
</feature>
<dbReference type="EMBL" id="DQUR01000216">
    <property type="protein sequence ID" value="HIP89555.1"/>
    <property type="molecule type" value="Genomic_DNA"/>
</dbReference>
<organism evidence="24 25">
    <name type="scientific">Thermococcus paralvinellae</name>
    <dbReference type="NCBI Taxonomy" id="582419"/>
    <lineage>
        <taxon>Archaea</taxon>
        <taxon>Methanobacteriati</taxon>
        <taxon>Methanobacteriota</taxon>
        <taxon>Thermococci</taxon>
        <taxon>Thermococcales</taxon>
        <taxon>Thermococcaceae</taxon>
        <taxon>Thermococcus</taxon>
    </lineage>
</organism>
<keyword evidence="11 24" id="KW-0808">Transferase</keyword>
<dbReference type="Gene3D" id="1.10.274.10">
    <property type="entry name" value="PtsI, HPr-binding domain"/>
    <property type="match status" value="1"/>
</dbReference>
<dbReference type="Pfam" id="PF00391">
    <property type="entry name" value="PEP-utilizers"/>
    <property type="match status" value="1"/>
</dbReference>
<dbReference type="InterPro" id="IPR000121">
    <property type="entry name" value="PEP_util_C"/>
</dbReference>